<evidence type="ECO:0000313" key="3">
    <source>
        <dbReference type="EMBL" id="NIR73614.1"/>
    </source>
</evidence>
<name>A0AAE4Z4I1_9BACT</name>
<proteinExistence type="predicted"/>
<accession>A0AAE4Z4I1</accession>
<keyword evidence="1" id="KW-0963">Cytoplasm</keyword>
<dbReference type="Gene3D" id="3.90.1670.10">
    <property type="entry name" value="FdhE-like domain"/>
    <property type="match status" value="1"/>
</dbReference>
<dbReference type="InterPro" id="IPR006452">
    <property type="entry name" value="Formate_DH_accessory"/>
</dbReference>
<dbReference type="InterPro" id="IPR024064">
    <property type="entry name" value="FdhE-like_sf"/>
</dbReference>
<dbReference type="Pfam" id="PF24860">
    <property type="entry name" value="FdhE_C"/>
    <property type="match status" value="1"/>
</dbReference>
<dbReference type="GO" id="GO:0051604">
    <property type="term" value="P:protein maturation"/>
    <property type="evidence" value="ECO:0007669"/>
    <property type="project" value="TreeGrafter"/>
</dbReference>
<evidence type="ECO:0000256" key="1">
    <source>
        <dbReference type="ARBA" id="ARBA00022490"/>
    </source>
</evidence>
<dbReference type="GO" id="GO:0008199">
    <property type="term" value="F:ferric iron binding"/>
    <property type="evidence" value="ECO:0007669"/>
    <property type="project" value="TreeGrafter"/>
</dbReference>
<sequence length="273" mass="29174">MKAIEERQPESRVYLRLLRIATDAADDGWYAPLTGDAAPPGAPRLHGATLGVDGRRVQELLTRLLAATADGESASPPGAVSRSDAVAVLESALRFDAERLAGLAARVGGREGGLDAVAGFLALPVLYAAAARARKADLPEHWPHGHCPLCGARALLAEIRGLDRARLLRCGRCGSAWRMTWLRCAHCGESDHEKLGALLPEGSEETRKVETCATCRGYLKSLTTLQARPLTELLLADLETLEFDLAAMERGYIRPAGPGAALEVRVIDREGTA</sequence>
<evidence type="ECO:0000313" key="4">
    <source>
        <dbReference type="Proteomes" id="UP000702544"/>
    </source>
</evidence>
<feature type="domain" description="FdhE C-terminal" evidence="2">
    <location>
        <begin position="183"/>
        <end position="255"/>
    </location>
</feature>
<reference evidence="3 4" key="1">
    <citation type="submission" date="2020-01" db="EMBL/GenBank/DDBJ databases">
        <title>Genomes assembled from Gulf of Kutch pelagic sediment metagenomes.</title>
        <authorList>
            <person name="Chandrashekar M."/>
            <person name="Mahajan M.S."/>
            <person name="Dave K.J."/>
            <person name="Vatsa P."/>
            <person name="Nathani N.M."/>
        </authorList>
    </citation>
    <scope>NUCLEOTIDE SEQUENCE [LARGE SCALE GENOMIC DNA]</scope>
    <source>
        <strain evidence="3">KS3-K002</strain>
    </source>
</reference>
<dbReference type="Proteomes" id="UP000702544">
    <property type="component" value="Unassembled WGS sequence"/>
</dbReference>
<gene>
    <name evidence="3" type="ORF">GWO12_00640</name>
</gene>
<dbReference type="PANTHER" id="PTHR37689">
    <property type="entry name" value="PROTEIN FDHE"/>
    <property type="match status" value="1"/>
</dbReference>
<dbReference type="PANTHER" id="PTHR37689:SF1">
    <property type="entry name" value="PROTEIN FDHE"/>
    <property type="match status" value="1"/>
</dbReference>
<dbReference type="SUPFAM" id="SSF144020">
    <property type="entry name" value="FdhE-like"/>
    <property type="match status" value="1"/>
</dbReference>
<dbReference type="InterPro" id="IPR056796">
    <property type="entry name" value="FdhE_C"/>
</dbReference>
<dbReference type="GO" id="GO:0005829">
    <property type="term" value="C:cytosol"/>
    <property type="evidence" value="ECO:0007669"/>
    <property type="project" value="TreeGrafter"/>
</dbReference>
<dbReference type="AlphaFoldDB" id="A0AAE4Z4I1"/>
<organism evidence="3 4">
    <name type="scientific">Candidatus Kutchimonas denitrificans</name>
    <dbReference type="NCBI Taxonomy" id="3056748"/>
    <lineage>
        <taxon>Bacteria</taxon>
        <taxon>Pseudomonadati</taxon>
        <taxon>Gemmatimonadota</taxon>
        <taxon>Gemmatimonadia</taxon>
        <taxon>Candidatus Palauibacterales</taxon>
        <taxon>Candidatus Palauibacteraceae</taxon>
        <taxon>Candidatus Kutchimonas</taxon>
    </lineage>
</organism>
<dbReference type="CDD" id="cd16341">
    <property type="entry name" value="FdhE"/>
    <property type="match status" value="1"/>
</dbReference>
<evidence type="ECO:0000259" key="2">
    <source>
        <dbReference type="Pfam" id="PF24860"/>
    </source>
</evidence>
<comment type="caution">
    <text evidence="3">The sequence shown here is derived from an EMBL/GenBank/DDBJ whole genome shotgun (WGS) entry which is preliminary data.</text>
</comment>
<protein>
    <submittedName>
        <fullName evidence="3">Formate dehydrogenase accessory protein FdhE</fullName>
    </submittedName>
</protein>
<dbReference type="EMBL" id="JAACAK010000002">
    <property type="protein sequence ID" value="NIR73614.1"/>
    <property type="molecule type" value="Genomic_DNA"/>
</dbReference>